<evidence type="ECO:0000313" key="3">
    <source>
        <dbReference type="Proteomes" id="UP000317303"/>
    </source>
</evidence>
<dbReference type="EMBL" id="VLJV01000001">
    <property type="protein sequence ID" value="TWH21021.1"/>
    <property type="molecule type" value="Genomic_DNA"/>
</dbReference>
<dbReference type="InterPro" id="IPR025349">
    <property type="entry name" value="DUF4253"/>
</dbReference>
<gene>
    <name evidence="2" type="ORF">JD82_02872</name>
</gene>
<evidence type="ECO:0000313" key="2">
    <source>
        <dbReference type="EMBL" id="TWH21021.1"/>
    </source>
</evidence>
<dbReference type="Proteomes" id="UP000317303">
    <property type="component" value="Unassembled WGS sequence"/>
</dbReference>
<dbReference type="RefSeq" id="WP_030532343.1">
    <property type="nucleotide sequence ID" value="NZ_JOIJ01000007.1"/>
</dbReference>
<dbReference type="AlphaFoldDB" id="A0A660CIV6"/>
<organism evidence="2 3">
    <name type="scientific">Prauserella rugosa</name>
    <dbReference type="NCBI Taxonomy" id="43354"/>
    <lineage>
        <taxon>Bacteria</taxon>
        <taxon>Bacillati</taxon>
        <taxon>Actinomycetota</taxon>
        <taxon>Actinomycetes</taxon>
        <taxon>Pseudonocardiales</taxon>
        <taxon>Pseudonocardiaceae</taxon>
        <taxon>Prauserella</taxon>
    </lineage>
</organism>
<sequence length="247" mass="26791">MNTPTTTTPLTLPPGRMHHGLWVSEDPITDPALYLGCVAAFPRTGRWPVLIPHDPRFEASGQDWIDDRPWSAPTDDLIGACEPADILASWWRGPCCDGTCLEPVGAAFPGLARRSPLRSDPLAEAGNTGSRLVAGGRYRLGITEVDRPADVPAALGWQGMLRTTEHADLLSTVLRSWEDRFGAVLLAVGYDALHLSVAAPPKTRHRAELLAAEHRAFCLDQFSAQPGTLGDVGAGLVGARLWSFWWE</sequence>
<reference evidence="2 3" key="1">
    <citation type="submission" date="2019-07" db="EMBL/GenBank/DDBJ databases">
        <title>R&amp;d 2014.</title>
        <authorList>
            <person name="Klenk H.-P."/>
        </authorList>
    </citation>
    <scope>NUCLEOTIDE SEQUENCE [LARGE SCALE GENOMIC DNA]</scope>
    <source>
        <strain evidence="2 3">DSM 43194</strain>
    </source>
</reference>
<proteinExistence type="predicted"/>
<dbReference type="Pfam" id="PF14062">
    <property type="entry name" value="DUF4253"/>
    <property type="match status" value="1"/>
</dbReference>
<name>A0A660CIV6_9PSEU</name>
<dbReference type="OrthoDB" id="7839592at2"/>
<protein>
    <submittedName>
        <fullName evidence="2">Uncharacterized protein DUF4253</fullName>
    </submittedName>
</protein>
<evidence type="ECO:0000259" key="1">
    <source>
        <dbReference type="Pfam" id="PF14062"/>
    </source>
</evidence>
<accession>A0A660CIV6</accession>
<feature type="domain" description="DUF4253" evidence="1">
    <location>
        <begin position="140"/>
        <end position="247"/>
    </location>
</feature>
<keyword evidence="3" id="KW-1185">Reference proteome</keyword>
<comment type="caution">
    <text evidence="2">The sequence shown here is derived from an EMBL/GenBank/DDBJ whole genome shotgun (WGS) entry which is preliminary data.</text>
</comment>